<dbReference type="AlphaFoldDB" id="A0A182E6G2"/>
<evidence type="ECO:0000313" key="2">
    <source>
        <dbReference type="EMBL" id="VDK69772.1"/>
    </source>
</evidence>
<reference evidence="2 3" key="2">
    <citation type="submission" date="2018-08" db="EMBL/GenBank/DDBJ databases">
        <authorList>
            <person name="Laetsch R D."/>
            <person name="Stevens L."/>
            <person name="Kumar S."/>
            <person name="Blaxter L. M."/>
        </authorList>
    </citation>
    <scope>NUCLEOTIDE SEQUENCE [LARGE SCALE GENOMIC DNA]</scope>
</reference>
<keyword evidence="1" id="KW-1133">Transmembrane helix</keyword>
<gene>
    <name evidence="2" type="ORF">NOO_LOCUS3600</name>
</gene>
<dbReference type="STRING" id="42157.A0A182E6G2"/>
<feature type="transmembrane region" description="Helical" evidence="1">
    <location>
        <begin position="6"/>
        <end position="25"/>
    </location>
</feature>
<evidence type="ECO:0000256" key="1">
    <source>
        <dbReference type="SAM" id="Phobius"/>
    </source>
</evidence>
<dbReference type="PANTHER" id="PTHR37427:SF2">
    <property type="entry name" value="SECRETED PROTEIN"/>
    <property type="match status" value="1"/>
</dbReference>
<keyword evidence="1" id="KW-0812">Transmembrane</keyword>
<dbReference type="EMBL" id="UYRW01000705">
    <property type="protein sequence ID" value="VDK69772.1"/>
    <property type="molecule type" value="Genomic_DNA"/>
</dbReference>
<evidence type="ECO:0000313" key="4">
    <source>
        <dbReference type="WBParaSite" id="nOo.2.0.1.t03600-RA"/>
    </source>
</evidence>
<dbReference type="WBParaSite" id="nOo.2.0.1.t03600-RA">
    <property type="protein sequence ID" value="nOo.2.0.1.t03600-RA"/>
    <property type="gene ID" value="nOo.2.0.1.g03600"/>
</dbReference>
<dbReference type="PANTHER" id="PTHR37427">
    <property type="entry name" value="PROTEIN CBG20963-RELATED"/>
    <property type="match status" value="1"/>
</dbReference>
<protein>
    <submittedName>
        <fullName evidence="4">Transthyretin-like family protein</fullName>
    </submittedName>
</protein>
<sequence>MWNSWIILITLISYSLLITACKIKIKMRSKTNHPFRMQVLVPAIKMKTERMTFNKMNDVRTVTVRGENCNRKHWIIKTWERKGNKWIPAKESKAKIEGIGSFGITVNDDMIPRMDNAFAILCTEGNCAR</sequence>
<accession>A0A182E6G2</accession>
<dbReference type="OrthoDB" id="5786419at2759"/>
<keyword evidence="1" id="KW-0472">Membrane</keyword>
<keyword evidence="3" id="KW-1185">Reference proteome</keyword>
<organism evidence="4">
    <name type="scientific">Onchocerca ochengi</name>
    <name type="common">Filarial nematode worm</name>
    <dbReference type="NCBI Taxonomy" id="42157"/>
    <lineage>
        <taxon>Eukaryota</taxon>
        <taxon>Metazoa</taxon>
        <taxon>Ecdysozoa</taxon>
        <taxon>Nematoda</taxon>
        <taxon>Chromadorea</taxon>
        <taxon>Rhabditida</taxon>
        <taxon>Spirurina</taxon>
        <taxon>Spiruromorpha</taxon>
        <taxon>Filarioidea</taxon>
        <taxon>Onchocercidae</taxon>
        <taxon>Onchocerca</taxon>
    </lineage>
</organism>
<dbReference type="Proteomes" id="UP000271087">
    <property type="component" value="Unassembled WGS sequence"/>
</dbReference>
<name>A0A182E6G2_ONCOC</name>
<reference evidence="4" key="1">
    <citation type="submission" date="2016-06" db="UniProtKB">
        <authorList>
            <consortium name="WormBaseParasite"/>
        </authorList>
    </citation>
    <scope>IDENTIFICATION</scope>
</reference>
<evidence type="ECO:0000313" key="3">
    <source>
        <dbReference type="Proteomes" id="UP000271087"/>
    </source>
</evidence>
<proteinExistence type="predicted"/>